<dbReference type="eggNOG" id="COG1545">
    <property type="taxonomic scope" value="Bacteria"/>
</dbReference>
<dbReference type="Pfam" id="PF12172">
    <property type="entry name" value="zf-ChsH2"/>
    <property type="match status" value="1"/>
</dbReference>
<name>Q0RJR3_FRAAA</name>
<dbReference type="Pfam" id="PF01796">
    <property type="entry name" value="OB_ChsH2_C"/>
    <property type="match status" value="1"/>
</dbReference>
<dbReference type="InterPro" id="IPR002878">
    <property type="entry name" value="ChsH2_C"/>
</dbReference>
<proteinExistence type="predicted"/>
<organism evidence="4 5">
    <name type="scientific">Frankia alni (strain DSM 45986 / CECT 9034 / ACN14a)</name>
    <dbReference type="NCBI Taxonomy" id="326424"/>
    <lineage>
        <taxon>Bacteria</taxon>
        <taxon>Bacillati</taxon>
        <taxon>Actinomycetota</taxon>
        <taxon>Actinomycetes</taxon>
        <taxon>Frankiales</taxon>
        <taxon>Frankiaceae</taxon>
        <taxon>Frankia</taxon>
    </lineage>
</organism>
<evidence type="ECO:0008006" key="6">
    <source>
        <dbReference type="Google" id="ProtNLM"/>
    </source>
</evidence>
<dbReference type="EMBL" id="CT573213">
    <property type="protein sequence ID" value="CAJ62248.1"/>
    <property type="molecule type" value="Genomic_DNA"/>
</dbReference>
<protein>
    <recommendedName>
        <fullName evidence="6">DUF35 domain-containing protein</fullName>
    </recommendedName>
</protein>
<feature type="region of interest" description="Disordered" evidence="1">
    <location>
        <begin position="67"/>
        <end position="119"/>
    </location>
</feature>
<keyword evidence="5" id="KW-1185">Reference proteome</keyword>
<dbReference type="InterPro" id="IPR012340">
    <property type="entry name" value="NA-bd_OB-fold"/>
</dbReference>
<reference evidence="4 5" key="1">
    <citation type="journal article" date="2007" name="Genome Res.">
        <title>Genome characteristics of facultatively symbiotic Frankia sp. strains reflect host range and host plant biogeography.</title>
        <authorList>
            <person name="Normand P."/>
            <person name="Lapierre P."/>
            <person name="Tisa L.S."/>
            <person name="Gogarten J.P."/>
            <person name="Alloisio N."/>
            <person name="Bagnarol E."/>
            <person name="Bassi C.A."/>
            <person name="Berry A.M."/>
            <person name="Bickhart D.M."/>
            <person name="Choisne N."/>
            <person name="Couloux A."/>
            <person name="Cournoyer B."/>
            <person name="Cruveiller S."/>
            <person name="Daubin V."/>
            <person name="Demange N."/>
            <person name="Francino M.P."/>
            <person name="Goltsman E."/>
            <person name="Huang Y."/>
            <person name="Kopp O.R."/>
            <person name="Labarre L."/>
            <person name="Lapidus A."/>
            <person name="Lavire C."/>
            <person name="Marechal J."/>
            <person name="Martinez M."/>
            <person name="Mastronunzio J.E."/>
            <person name="Mullin B.C."/>
            <person name="Niemann J."/>
            <person name="Pujic P."/>
            <person name="Rawnsley T."/>
            <person name="Rouy Z."/>
            <person name="Schenowitz C."/>
            <person name="Sellstedt A."/>
            <person name="Tavares F."/>
            <person name="Tomkins J.P."/>
            <person name="Vallenet D."/>
            <person name="Valverde C."/>
            <person name="Wall L.G."/>
            <person name="Wang Y."/>
            <person name="Medigue C."/>
            <person name="Benson D.R."/>
        </authorList>
    </citation>
    <scope>NUCLEOTIDE SEQUENCE [LARGE SCALE GENOMIC DNA]</scope>
    <source>
        <strain evidence="5">DSM 45986 / CECT 9034 / ACN14a</strain>
    </source>
</reference>
<dbReference type="InterPro" id="IPR052513">
    <property type="entry name" value="Thioester_dehydratase-like"/>
</dbReference>
<dbReference type="STRING" id="326424.FRAAL3605"/>
<dbReference type="SUPFAM" id="SSF50249">
    <property type="entry name" value="Nucleic acid-binding proteins"/>
    <property type="match status" value="1"/>
</dbReference>
<evidence type="ECO:0000256" key="1">
    <source>
        <dbReference type="SAM" id="MobiDB-lite"/>
    </source>
</evidence>
<dbReference type="InterPro" id="IPR022002">
    <property type="entry name" value="ChsH2_Znr"/>
</dbReference>
<accession>Q0RJR3</accession>
<sequence length="247" mass="25394">MVTPSADSWNAQSPPPADRAEPRQAADPPDRPDAGDSGAPARTARSATGADLDGDVRAAVLPAVADRSGEAAAGTAPAAAEGAPVTSGEDAERGDAAGEGDRAVSPGPPSENEDEEDGTGPLWAALREDRFVLSRCLDCRSWLPPRPERCRHCAGPTDFAPAAGTGVVESYLVIRHPSVPAFAGRPPYVLALVTLDEGIRLPGRLDGVAPGEAKVGQPVRAAFHARPGADTPTVLFRPRRPAATGAR</sequence>
<evidence type="ECO:0000259" key="3">
    <source>
        <dbReference type="Pfam" id="PF12172"/>
    </source>
</evidence>
<evidence type="ECO:0000313" key="5">
    <source>
        <dbReference type="Proteomes" id="UP000000657"/>
    </source>
</evidence>
<dbReference type="HOGENOM" id="CLU_091645_0_0_11"/>
<feature type="region of interest" description="Disordered" evidence="1">
    <location>
        <begin position="1"/>
        <end position="55"/>
    </location>
</feature>
<feature type="compositionally biased region" description="Low complexity" evidence="1">
    <location>
        <begin position="70"/>
        <end position="84"/>
    </location>
</feature>
<gene>
    <name evidence="4" type="ordered locus">FRAAL3605</name>
</gene>
<feature type="domain" description="ChsH2 C-terminal OB-fold" evidence="2">
    <location>
        <begin position="161"/>
        <end position="224"/>
    </location>
</feature>
<dbReference type="AlphaFoldDB" id="Q0RJR3"/>
<feature type="compositionally biased region" description="Polar residues" evidence="1">
    <location>
        <begin position="1"/>
        <end position="12"/>
    </location>
</feature>
<evidence type="ECO:0000313" key="4">
    <source>
        <dbReference type="EMBL" id="CAJ62248.1"/>
    </source>
</evidence>
<feature type="compositionally biased region" description="Basic and acidic residues" evidence="1">
    <location>
        <begin position="18"/>
        <end position="34"/>
    </location>
</feature>
<dbReference type="Proteomes" id="UP000000657">
    <property type="component" value="Chromosome"/>
</dbReference>
<evidence type="ECO:0000259" key="2">
    <source>
        <dbReference type="Pfam" id="PF01796"/>
    </source>
</evidence>
<feature type="domain" description="ChsH2 rubredoxin-like zinc ribbon" evidence="3">
    <location>
        <begin position="123"/>
        <end position="155"/>
    </location>
</feature>
<dbReference type="KEGG" id="fal:FRAAL3605"/>
<dbReference type="PANTHER" id="PTHR34075:SF5">
    <property type="entry name" value="BLR3430 PROTEIN"/>
    <property type="match status" value="1"/>
</dbReference>
<dbReference type="PANTHER" id="PTHR34075">
    <property type="entry name" value="BLR3430 PROTEIN"/>
    <property type="match status" value="1"/>
</dbReference>
<feature type="compositionally biased region" description="Basic and acidic residues" evidence="1">
    <location>
        <begin position="90"/>
        <end position="102"/>
    </location>
</feature>